<keyword evidence="1" id="KW-0547">Nucleotide-binding</keyword>
<feature type="region of interest" description="Disordered" evidence="3">
    <location>
        <begin position="326"/>
        <end position="345"/>
    </location>
</feature>
<dbReference type="InterPro" id="IPR011009">
    <property type="entry name" value="Kinase-like_dom_sf"/>
</dbReference>
<dbReference type="SUPFAM" id="SSF56112">
    <property type="entry name" value="Protein kinase-like (PK-like)"/>
    <property type="match status" value="1"/>
</dbReference>
<keyword evidence="6" id="KW-1185">Reference proteome</keyword>
<dbReference type="PANTHER" id="PTHR24055">
    <property type="entry name" value="MITOGEN-ACTIVATED PROTEIN KINASE"/>
    <property type="match status" value="1"/>
</dbReference>
<reference evidence="5 6" key="1">
    <citation type="submission" date="2017-12" db="EMBL/GenBank/DDBJ databases">
        <title>Sequencing, de novo assembly and annotation of complete genome of a new Thraustochytrid species, strain FCC1311.</title>
        <authorList>
            <person name="Sedici K."/>
            <person name="Godart F."/>
            <person name="Aiese Cigliano R."/>
            <person name="Sanseverino W."/>
            <person name="Barakat M."/>
            <person name="Ortet P."/>
            <person name="Marechal E."/>
            <person name="Cagnac O."/>
            <person name="Amato A."/>
        </authorList>
    </citation>
    <scope>NUCLEOTIDE SEQUENCE [LARGE SCALE GENOMIC DNA]</scope>
</reference>
<dbReference type="CDD" id="cd00180">
    <property type="entry name" value="PKc"/>
    <property type="match status" value="1"/>
</dbReference>
<sequence>MEGFELHDKFAAGSQGEVWEAFRVNSQGEKERFVLKRVLLERDASFALAGQREAVFGERLQDRPEVARFVEAFNFTEESVSFTNEAQSRVGFWLVFRHEGESLDALLYSRIEASKVVLLEPSEFWHRMRRDALGAQVRREILRQVCEGLVALAEENVAHRDIKPSNLLLSELDNSPSAKSWPFRVKLADFGSALDTEDGPLNARLYGAAGPTMHEETRWYRPPEAFLAAETSQRFPYMGNDLNGVEDASRPLPYHAFDMWSLGVVALEMLLGTAHIFQISDRQRARLRAKLTQVSYLYSSPQAFEAALESRCAFAALQDFGIGPPPSTSDGHLDSAHDAAAAAAGKGSNRTKFRAMVRERDPLKTGFYFAHAGEFDSVEEMELYGDDELDFVWWLLQWSPFDRPTPEQALRHPFFGHFT</sequence>
<dbReference type="InterPro" id="IPR050117">
    <property type="entry name" value="MAPK"/>
</dbReference>
<evidence type="ECO:0000313" key="6">
    <source>
        <dbReference type="Proteomes" id="UP000241890"/>
    </source>
</evidence>
<dbReference type="GO" id="GO:0004672">
    <property type="term" value="F:protein kinase activity"/>
    <property type="evidence" value="ECO:0007669"/>
    <property type="project" value="InterPro"/>
</dbReference>
<dbReference type="Proteomes" id="UP000241890">
    <property type="component" value="Unassembled WGS sequence"/>
</dbReference>
<evidence type="ECO:0000256" key="3">
    <source>
        <dbReference type="SAM" id="MobiDB-lite"/>
    </source>
</evidence>
<dbReference type="AlphaFoldDB" id="A0A2R5GM65"/>
<evidence type="ECO:0000256" key="1">
    <source>
        <dbReference type="ARBA" id="ARBA00022741"/>
    </source>
</evidence>
<accession>A0A2R5GM65</accession>
<dbReference type="InterPro" id="IPR008271">
    <property type="entry name" value="Ser/Thr_kinase_AS"/>
</dbReference>
<dbReference type="OrthoDB" id="10264738at2759"/>
<evidence type="ECO:0000256" key="2">
    <source>
        <dbReference type="ARBA" id="ARBA00022840"/>
    </source>
</evidence>
<dbReference type="EMBL" id="BEYU01000064">
    <property type="protein sequence ID" value="GBG29723.1"/>
    <property type="molecule type" value="Genomic_DNA"/>
</dbReference>
<gene>
    <name evidence="5" type="ORF">FCC1311_059442</name>
</gene>
<name>A0A2R5GM65_9STRA</name>
<dbReference type="Pfam" id="PF00069">
    <property type="entry name" value="Pkinase"/>
    <property type="match status" value="1"/>
</dbReference>
<dbReference type="Gene3D" id="1.10.510.10">
    <property type="entry name" value="Transferase(Phosphotransferase) domain 1"/>
    <property type="match status" value="1"/>
</dbReference>
<dbReference type="PROSITE" id="PS50011">
    <property type="entry name" value="PROTEIN_KINASE_DOM"/>
    <property type="match status" value="1"/>
</dbReference>
<keyword evidence="5" id="KW-0808">Transferase</keyword>
<proteinExistence type="predicted"/>
<keyword evidence="2" id="KW-0067">ATP-binding</keyword>
<evidence type="ECO:0000313" key="5">
    <source>
        <dbReference type="EMBL" id="GBG29723.1"/>
    </source>
</evidence>
<evidence type="ECO:0000259" key="4">
    <source>
        <dbReference type="PROSITE" id="PS50011"/>
    </source>
</evidence>
<dbReference type="InterPro" id="IPR000719">
    <property type="entry name" value="Prot_kinase_dom"/>
</dbReference>
<protein>
    <submittedName>
        <fullName evidence="5">Protein kinase, putative</fullName>
    </submittedName>
</protein>
<dbReference type="GO" id="GO:0005524">
    <property type="term" value="F:ATP binding"/>
    <property type="evidence" value="ECO:0007669"/>
    <property type="project" value="UniProtKB-KW"/>
</dbReference>
<dbReference type="SMART" id="SM00220">
    <property type="entry name" value="S_TKc"/>
    <property type="match status" value="1"/>
</dbReference>
<feature type="domain" description="Protein kinase" evidence="4">
    <location>
        <begin position="4"/>
        <end position="415"/>
    </location>
</feature>
<organism evidence="5 6">
    <name type="scientific">Hondaea fermentalgiana</name>
    <dbReference type="NCBI Taxonomy" id="2315210"/>
    <lineage>
        <taxon>Eukaryota</taxon>
        <taxon>Sar</taxon>
        <taxon>Stramenopiles</taxon>
        <taxon>Bigyra</taxon>
        <taxon>Labyrinthulomycetes</taxon>
        <taxon>Thraustochytrida</taxon>
        <taxon>Thraustochytriidae</taxon>
        <taxon>Hondaea</taxon>
    </lineage>
</organism>
<keyword evidence="5" id="KW-0418">Kinase</keyword>
<dbReference type="InParanoid" id="A0A2R5GM65"/>
<comment type="caution">
    <text evidence="5">The sequence shown here is derived from an EMBL/GenBank/DDBJ whole genome shotgun (WGS) entry which is preliminary data.</text>
</comment>
<dbReference type="PROSITE" id="PS00108">
    <property type="entry name" value="PROTEIN_KINASE_ST"/>
    <property type="match status" value="1"/>
</dbReference>